<reference evidence="1" key="1">
    <citation type="submission" date="2020-02" db="EMBL/GenBank/DDBJ databases">
        <authorList>
            <person name="Meier V. D."/>
        </authorList>
    </citation>
    <scope>NUCLEOTIDE SEQUENCE</scope>
    <source>
        <strain evidence="1">AVDCRST_MAG93</strain>
    </source>
</reference>
<dbReference type="PANTHER" id="PTHR37163">
    <property type="entry name" value="CONSERVED PROTEIN"/>
    <property type="match status" value="1"/>
</dbReference>
<dbReference type="Pfam" id="PF04417">
    <property type="entry name" value="DUF501"/>
    <property type="match status" value="1"/>
</dbReference>
<dbReference type="InterPro" id="IPR007511">
    <property type="entry name" value="DUF501"/>
</dbReference>
<dbReference type="EMBL" id="CADCTR010002112">
    <property type="protein sequence ID" value="CAA9332803.1"/>
    <property type="molecule type" value="Genomic_DNA"/>
</dbReference>
<sequence length="167" mass="18320">MMADSDRDRELVTRQLGREPLAFRVAARCPAGRPSVIENERRREMPTAFWITCRSLQAAISRIEAVGGVRQAMEEIGETAINQVHDAHLASYGTRVAGVGGPIERSNNNPEGEPVGSVKCLHAFTALHLSGALPNPVAEWTLARLEAPYLDPTRCPGCKEYLLEQTE</sequence>
<dbReference type="PANTHER" id="PTHR37163:SF1">
    <property type="entry name" value="DUF501 DOMAIN-CONTAINING PROTEIN"/>
    <property type="match status" value="1"/>
</dbReference>
<evidence type="ECO:0000313" key="1">
    <source>
        <dbReference type="EMBL" id="CAA9332803.1"/>
    </source>
</evidence>
<dbReference type="AlphaFoldDB" id="A0A6J4LH67"/>
<gene>
    <name evidence="1" type="ORF">AVDCRST_MAG93-6276</name>
</gene>
<proteinExistence type="predicted"/>
<protein>
    <submittedName>
        <fullName evidence="1">FIG004853: possible toxin to DivIC</fullName>
    </submittedName>
</protein>
<name>A0A6J4LH67_9CHLR</name>
<organism evidence="1">
    <name type="scientific">uncultured Chloroflexia bacterium</name>
    <dbReference type="NCBI Taxonomy" id="1672391"/>
    <lineage>
        <taxon>Bacteria</taxon>
        <taxon>Bacillati</taxon>
        <taxon>Chloroflexota</taxon>
        <taxon>Chloroflexia</taxon>
        <taxon>environmental samples</taxon>
    </lineage>
</organism>
<accession>A0A6J4LH67</accession>